<dbReference type="EMBL" id="JOJR01021313">
    <property type="protein sequence ID" value="RCN24290.1"/>
    <property type="molecule type" value="Genomic_DNA"/>
</dbReference>
<feature type="region of interest" description="Disordered" evidence="1">
    <location>
        <begin position="28"/>
        <end position="77"/>
    </location>
</feature>
<dbReference type="AlphaFoldDB" id="A0A368EZZ4"/>
<keyword evidence="3" id="KW-1185">Reference proteome</keyword>
<evidence type="ECO:0000256" key="1">
    <source>
        <dbReference type="SAM" id="MobiDB-lite"/>
    </source>
</evidence>
<evidence type="ECO:0000313" key="2">
    <source>
        <dbReference type="EMBL" id="RCN24290.1"/>
    </source>
</evidence>
<comment type="caution">
    <text evidence="2">The sequence shown here is derived from an EMBL/GenBank/DDBJ whole genome shotgun (WGS) entry which is preliminary data.</text>
</comment>
<gene>
    <name evidence="2" type="ORF">ANCCAN_30018</name>
</gene>
<organism evidence="2 3">
    <name type="scientific">Ancylostoma caninum</name>
    <name type="common">Dog hookworm</name>
    <dbReference type="NCBI Taxonomy" id="29170"/>
    <lineage>
        <taxon>Eukaryota</taxon>
        <taxon>Metazoa</taxon>
        <taxon>Ecdysozoa</taxon>
        <taxon>Nematoda</taxon>
        <taxon>Chromadorea</taxon>
        <taxon>Rhabditida</taxon>
        <taxon>Rhabditina</taxon>
        <taxon>Rhabditomorpha</taxon>
        <taxon>Strongyloidea</taxon>
        <taxon>Ancylostomatidae</taxon>
        <taxon>Ancylostomatinae</taxon>
        <taxon>Ancylostoma</taxon>
    </lineage>
</organism>
<reference evidence="2 3" key="1">
    <citation type="submission" date="2014-10" db="EMBL/GenBank/DDBJ databases">
        <title>Draft genome of the hookworm Ancylostoma caninum.</title>
        <authorList>
            <person name="Mitreva M."/>
        </authorList>
    </citation>
    <scope>NUCLEOTIDE SEQUENCE [LARGE SCALE GENOMIC DNA]</scope>
    <source>
        <strain evidence="2 3">Baltimore</strain>
    </source>
</reference>
<accession>A0A368EZZ4</accession>
<evidence type="ECO:0000313" key="3">
    <source>
        <dbReference type="Proteomes" id="UP000252519"/>
    </source>
</evidence>
<sequence length="123" mass="13701">MSFVPPPPKRRRTIRIRANRIDDHVVAGNLADSPVRRTPVAEVSPVRARVEQNRDLHSTPPEDAPGPSQEHLAKEDLGPTQKLAYYANFAMHFGLRQSMMKHVDDLCSIFSDETSDLAVGSSQ</sequence>
<dbReference type="Proteomes" id="UP000252519">
    <property type="component" value="Unassembled WGS sequence"/>
</dbReference>
<feature type="compositionally biased region" description="Basic and acidic residues" evidence="1">
    <location>
        <begin position="48"/>
        <end position="57"/>
    </location>
</feature>
<name>A0A368EZZ4_ANCCA</name>
<proteinExistence type="predicted"/>
<protein>
    <submittedName>
        <fullName evidence="2">Uncharacterized protein</fullName>
    </submittedName>
</protein>